<dbReference type="Pfam" id="PF03357">
    <property type="entry name" value="Snf7"/>
    <property type="match status" value="1"/>
</dbReference>
<reference evidence="6" key="1">
    <citation type="journal article" date="2021" name="Evol. Appl.">
        <title>The genome of the Pyrenean desman and the effects of bottlenecks and inbreeding on the genomic landscape of an endangered species.</title>
        <authorList>
            <person name="Escoda L."/>
            <person name="Castresana J."/>
        </authorList>
    </citation>
    <scope>NUCLEOTIDE SEQUENCE</scope>
    <source>
        <strain evidence="6">IBE-C5619</strain>
    </source>
</reference>
<dbReference type="PANTHER" id="PTHR22761">
    <property type="entry name" value="CHARGED MULTIVESICULAR BODY PROTEIN"/>
    <property type="match status" value="1"/>
</dbReference>
<sequence>MERRCHINSRSVQPRSHRQGPCMARLHNQQKQKYEPQQDNLAQQFFNLGLANYTIQSLKNTKTTVDAMKVGIKELKKAYQQVKIEYLQDQLEDIMEDGSEIQERLSHSLGIPGLAGDECTG</sequence>
<dbReference type="PANTHER" id="PTHR22761:SF12">
    <property type="entry name" value="CHARGED MULTIVESICULAR BODY PROTEIN 5"/>
    <property type="match status" value="1"/>
</dbReference>
<dbReference type="AlphaFoldDB" id="A0A8J6DAM7"/>
<evidence type="ECO:0000256" key="3">
    <source>
        <dbReference type="ARBA" id="ARBA00041078"/>
    </source>
</evidence>
<gene>
    <name evidence="6" type="ORF">J0S82_007579</name>
</gene>
<accession>A0A8J6DAM7</accession>
<protein>
    <recommendedName>
        <fullName evidence="3">Charged multivesicular body protein 5</fullName>
    </recommendedName>
    <alternativeName>
        <fullName evidence="4">Chromatin-modifying protein 5</fullName>
    </alternativeName>
</protein>
<evidence type="ECO:0000256" key="1">
    <source>
        <dbReference type="ARBA" id="ARBA00006190"/>
    </source>
</evidence>
<dbReference type="EMBL" id="JAGFMF010012298">
    <property type="protein sequence ID" value="KAG8504322.1"/>
    <property type="molecule type" value="Genomic_DNA"/>
</dbReference>
<comment type="similarity">
    <text evidence="1">Belongs to the SNF7 family.</text>
</comment>
<evidence type="ECO:0000313" key="7">
    <source>
        <dbReference type="Proteomes" id="UP000700334"/>
    </source>
</evidence>
<organism evidence="6 7">
    <name type="scientific">Galemys pyrenaicus</name>
    <name type="common">Iberian desman</name>
    <name type="synonym">Pyrenean desman</name>
    <dbReference type="NCBI Taxonomy" id="202257"/>
    <lineage>
        <taxon>Eukaryota</taxon>
        <taxon>Metazoa</taxon>
        <taxon>Chordata</taxon>
        <taxon>Craniata</taxon>
        <taxon>Vertebrata</taxon>
        <taxon>Euteleostomi</taxon>
        <taxon>Mammalia</taxon>
        <taxon>Eutheria</taxon>
        <taxon>Laurasiatheria</taxon>
        <taxon>Eulipotyphla</taxon>
        <taxon>Talpidae</taxon>
        <taxon>Galemys</taxon>
    </lineage>
</organism>
<feature type="region of interest" description="Disordered" evidence="5">
    <location>
        <begin position="1"/>
        <end position="21"/>
    </location>
</feature>
<proteinExistence type="inferred from homology"/>
<dbReference type="OrthoDB" id="3973241at2759"/>
<evidence type="ECO:0000256" key="4">
    <source>
        <dbReference type="ARBA" id="ARBA00041628"/>
    </source>
</evidence>
<dbReference type="GO" id="GO:0005771">
    <property type="term" value="C:multivesicular body"/>
    <property type="evidence" value="ECO:0007669"/>
    <property type="project" value="TreeGrafter"/>
</dbReference>
<dbReference type="InterPro" id="IPR005024">
    <property type="entry name" value="Snf7_fam"/>
</dbReference>
<keyword evidence="2" id="KW-0175">Coiled coil</keyword>
<evidence type="ECO:0000256" key="5">
    <source>
        <dbReference type="SAM" id="MobiDB-lite"/>
    </source>
</evidence>
<keyword evidence="7" id="KW-1185">Reference proteome</keyword>
<dbReference type="GO" id="GO:0032511">
    <property type="term" value="P:late endosome to vacuole transport via multivesicular body sorting pathway"/>
    <property type="evidence" value="ECO:0007669"/>
    <property type="project" value="TreeGrafter"/>
</dbReference>
<dbReference type="GO" id="GO:0006900">
    <property type="term" value="P:vesicle budding from membrane"/>
    <property type="evidence" value="ECO:0007669"/>
    <property type="project" value="TreeGrafter"/>
</dbReference>
<dbReference type="Proteomes" id="UP000700334">
    <property type="component" value="Unassembled WGS sequence"/>
</dbReference>
<dbReference type="Gene3D" id="6.10.250.1710">
    <property type="match status" value="1"/>
</dbReference>
<name>A0A8J6DAM7_GALPY</name>
<evidence type="ECO:0000256" key="2">
    <source>
        <dbReference type="ARBA" id="ARBA00023054"/>
    </source>
</evidence>
<evidence type="ECO:0000313" key="6">
    <source>
        <dbReference type="EMBL" id="KAG8504322.1"/>
    </source>
</evidence>
<comment type="caution">
    <text evidence="6">The sequence shown here is derived from an EMBL/GenBank/DDBJ whole genome shotgun (WGS) entry which is preliminary data.</text>
</comment>